<keyword evidence="5 12" id="KW-0548">Nucleotidyltransferase</keyword>
<dbReference type="Proteomes" id="UP001576784">
    <property type="component" value="Unassembled WGS sequence"/>
</dbReference>
<keyword evidence="8" id="KW-0238">DNA-binding</keyword>
<protein>
    <submittedName>
        <fullName evidence="12">DNA polymerase III subunit beta</fullName>
        <ecNumber evidence="12">2.7.7.7</ecNumber>
    </submittedName>
</protein>
<accession>A0ABV4XTL0</accession>
<comment type="caution">
    <text evidence="12">The sequence shown here is derived from an EMBL/GenBank/DDBJ whole genome shotgun (WGS) entry which is preliminary data.</text>
</comment>
<keyword evidence="13" id="KW-1185">Reference proteome</keyword>
<gene>
    <name evidence="12" type="primary">dnaN</name>
    <name evidence="12" type="ORF">ACE1CI_19030</name>
</gene>
<feature type="domain" description="DNA polymerase III beta sliding clamp C-terminal" evidence="11">
    <location>
        <begin position="299"/>
        <end position="420"/>
    </location>
</feature>
<evidence type="ECO:0000256" key="6">
    <source>
        <dbReference type="ARBA" id="ARBA00022705"/>
    </source>
</evidence>
<dbReference type="SMART" id="SM00480">
    <property type="entry name" value="POL3Bc"/>
    <property type="match status" value="1"/>
</dbReference>
<dbReference type="PANTHER" id="PTHR30478">
    <property type="entry name" value="DNA POLYMERASE III SUBUNIT BETA"/>
    <property type="match status" value="1"/>
</dbReference>
<evidence type="ECO:0000259" key="11">
    <source>
        <dbReference type="Pfam" id="PF02768"/>
    </source>
</evidence>
<evidence type="ECO:0000259" key="9">
    <source>
        <dbReference type="Pfam" id="PF00712"/>
    </source>
</evidence>
<dbReference type="PANTHER" id="PTHR30478:SF0">
    <property type="entry name" value="BETA SLIDING CLAMP"/>
    <property type="match status" value="1"/>
</dbReference>
<comment type="similarity">
    <text evidence="2">Belongs to the beta sliding clamp family.</text>
</comment>
<evidence type="ECO:0000256" key="7">
    <source>
        <dbReference type="ARBA" id="ARBA00022932"/>
    </source>
</evidence>
<organism evidence="12 13">
    <name type="scientific">Floridaenema flaviceps BLCC-F50</name>
    <dbReference type="NCBI Taxonomy" id="3153642"/>
    <lineage>
        <taxon>Bacteria</taxon>
        <taxon>Bacillati</taxon>
        <taxon>Cyanobacteriota</taxon>
        <taxon>Cyanophyceae</taxon>
        <taxon>Oscillatoriophycideae</taxon>
        <taxon>Aerosakkonematales</taxon>
        <taxon>Aerosakkonemataceae</taxon>
        <taxon>Floridanema</taxon>
        <taxon>Floridanema flaviceps</taxon>
    </lineage>
</organism>
<dbReference type="EMBL" id="JBHFNR010000142">
    <property type="protein sequence ID" value="MFB2895006.1"/>
    <property type="molecule type" value="Genomic_DNA"/>
</dbReference>
<dbReference type="Pfam" id="PF02767">
    <property type="entry name" value="DNA_pol3_beta_2"/>
    <property type="match status" value="1"/>
</dbReference>
<evidence type="ECO:0000256" key="1">
    <source>
        <dbReference type="ARBA" id="ARBA00004496"/>
    </source>
</evidence>
<dbReference type="Gene3D" id="3.10.150.10">
    <property type="entry name" value="DNA Polymerase III, subunit A, domain 2"/>
    <property type="match status" value="1"/>
</dbReference>
<evidence type="ECO:0000313" key="12">
    <source>
        <dbReference type="EMBL" id="MFB2895006.1"/>
    </source>
</evidence>
<comment type="subcellular location">
    <subcellularLocation>
        <location evidence="1">Cytoplasm</location>
    </subcellularLocation>
</comment>
<keyword evidence="7" id="KW-0239">DNA-directed DNA polymerase</keyword>
<sequence length="424" mass="46434">MPRKNSTQVLEKSTVTEVVPSPVEGEELTIADAELSQVDSQSPSTDEVKLKFEVEVETFNSKLSTALLAVPNKPTHPSLGNVLVAANDGQVKLTGFDYNLGITVSCEANVEHQGMVILPAKLLQSITSRLPVGKLTVTANAKSIVSLFCASGKYQIRGANPDDFPTLPALDANNHSFQVKPLLLATALRYVLFAAATEETRQVLTGVHLQFDADSIELAASDSHRLAFATIANPYVEDETIPEFSVTIPASKLQQLERILSETTAHTISLAFDENKAWLTIGTTELVMRLLAGEYAQYRQLIPQQQQTTVRFERKQLISLLERLAVLTDKNYVVVADINQSEQSIQLTVETANWGSGVEVIEALVTGQSLRIGLNIKYLLEGLKKLDTAWVELLLDEPTTPIIISPVESLIPTTQVLMPIEIKH</sequence>
<dbReference type="InterPro" id="IPR022635">
    <property type="entry name" value="DNA_polIII_beta_C"/>
</dbReference>
<dbReference type="GO" id="GO:0003887">
    <property type="term" value="F:DNA-directed DNA polymerase activity"/>
    <property type="evidence" value="ECO:0007669"/>
    <property type="project" value="UniProtKB-EC"/>
</dbReference>
<dbReference type="EC" id="2.7.7.7" evidence="12"/>
<name>A0ABV4XTL0_9CYAN</name>
<evidence type="ECO:0000256" key="8">
    <source>
        <dbReference type="ARBA" id="ARBA00023125"/>
    </source>
</evidence>
<feature type="domain" description="DNA polymerase III beta sliding clamp N-terminal" evidence="9">
    <location>
        <begin position="50"/>
        <end position="168"/>
    </location>
</feature>
<dbReference type="InterPro" id="IPR022637">
    <property type="entry name" value="DNA_polIII_beta_cen"/>
</dbReference>
<dbReference type="SUPFAM" id="SSF55979">
    <property type="entry name" value="DNA clamp"/>
    <property type="match status" value="3"/>
</dbReference>
<dbReference type="Pfam" id="PF00712">
    <property type="entry name" value="DNA_pol3_beta"/>
    <property type="match status" value="1"/>
</dbReference>
<reference evidence="12 13" key="1">
    <citation type="submission" date="2024-09" db="EMBL/GenBank/DDBJ databases">
        <title>Floridaenema gen nov. (Aerosakkonemataceae, Aerosakkonematales ord. nov., Cyanobacteria) from benthic tropical and subtropical fresh waters, with the description of four new species.</title>
        <authorList>
            <person name="Moretto J.A."/>
            <person name="Berthold D.E."/>
            <person name="Lefler F.W."/>
            <person name="Huang I.-S."/>
            <person name="Laughinghouse H. IV."/>
        </authorList>
    </citation>
    <scope>NUCLEOTIDE SEQUENCE [LARGE SCALE GENOMIC DNA]</scope>
    <source>
        <strain evidence="12 13">BLCC-F50</strain>
    </source>
</reference>
<keyword evidence="4 12" id="KW-0808">Transferase</keyword>
<feature type="domain" description="DNA polymerase III beta sliding clamp central" evidence="10">
    <location>
        <begin position="180"/>
        <end position="295"/>
    </location>
</feature>
<evidence type="ECO:0000259" key="10">
    <source>
        <dbReference type="Pfam" id="PF02767"/>
    </source>
</evidence>
<dbReference type="RefSeq" id="WP_413264648.1">
    <property type="nucleotide sequence ID" value="NZ_JBHFNR010000142.1"/>
</dbReference>
<keyword evidence="3" id="KW-0963">Cytoplasm</keyword>
<dbReference type="Gene3D" id="3.70.10.10">
    <property type="match status" value="1"/>
</dbReference>
<evidence type="ECO:0000313" key="13">
    <source>
        <dbReference type="Proteomes" id="UP001576784"/>
    </source>
</evidence>
<dbReference type="CDD" id="cd00140">
    <property type="entry name" value="beta_clamp"/>
    <property type="match status" value="1"/>
</dbReference>
<proteinExistence type="inferred from homology"/>
<evidence type="ECO:0000256" key="4">
    <source>
        <dbReference type="ARBA" id="ARBA00022679"/>
    </source>
</evidence>
<evidence type="ECO:0000256" key="5">
    <source>
        <dbReference type="ARBA" id="ARBA00022695"/>
    </source>
</evidence>
<dbReference type="InterPro" id="IPR001001">
    <property type="entry name" value="DNA_polIII_beta"/>
</dbReference>
<keyword evidence="6" id="KW-0235">DNA replication</keyword>
<dbReference type="InterPro" id="IPR046938">
    <property type="entry name" value="DNA_clamp_sf"/>
</dbReference>
<dbReference type="Pfam" id="PF02768">
    <property type="entry name" value="DNA_pol3_beta_3"/>
    <property type="match status" value="1"/>
</dbReference>
<dbReference type="NCBIfam" id="TIGR00663">
    <property type="entry name" value="dnan"/>
    <property type="match status" value="1"/>
</dbReference>
<evidence type="ECO:0000256" key="2">
    <source>
        <dbReference type="ARBA" id="ARBA00010752"/>
    </source>
</evidence>
<dbReference type="InterPro" id="IPR022634">
    <property type="entry name" value="DNA_polIII_beta_N"/>
</dbReference>
<evidence type="ECO:0000256" key="3">
    <source>
        <dbReference type="ARBA" id="ARBA00022490"/>
    </source>
</evidence>